<name>A0A401GZD5_9APHY</name>
<keyword evidence="3" id="KW-1185">Reference proteome</keyword>
<feature type="region of interest" description="Disordered" evidence="1">
    <location>
        <begin position="1"/>
        <end position="37"/>
    </location>
</feature>
<feature type="compositionally biased region" description="Low complexity" evidence="1">
    <location>
        <begin position="23"/>
        <end position="35"/>
    </location>
</feature>
<dbReference type="GeneID" id="38784429"/>
<dbReference type="Proteomes" id="UP000287166">
    <property type="component" value="Unassembled WGS sequence"/>
</dbReference>
<dbReference type="AlphaFoldDB" id="A0A401GZD5"/>
<accession>A0A401GZD5</accession>
<sequence length="294" mass="32213">MYPLSEPSRCENTASATAKYVPTKGGSTSGQSTGKCPPLKDTERQFLYDNEGCLKCHRLFAGHISRDCPNGFPDLSTYKMITQKFINKLKGQHKLTRTTAAVSAATVESDEERENSFLHPVVTVMSSSRMLIVAMPNNDSSILSEEGNSESSVSPLLSAVTPITMCTAVRSHLPTPVDAPFRVPYLVWHYTASGPAHSLPVTFDALIDDGSHTVLICDDYVDHLQLRHRRLPIPELIELAMEGNGQKTVIELSEWVHLSVFDPISSWSAKSVRALVAPGLCVPVILSLPFLVHN</sequence>
<evidence type="ECO:0000313" key="2">
    <source>
        <dbReference type="EMBL" id="GBE87512.1"/>
    </source>
</evidence>
<dbReference type="CDD" id="cd00303">
    <property type="entry name" value="retropepsin_like"/>
    <property type="match status" value="1"/>
</dbReference>
<dbReference type="RefSeq" id="XP_027618425.1">
    <property type="nucleotide sequence ID" value="XM_027762624.1"/>
</dbReference>
<organism evidence="2 3">
    <name type="scientific">Sparassis crispa</name>
    <dbReference type="NCBI Taxonomy" id="139825"/>
    <lineage>
        <taxon>Eukaryota</taxon>
        <taxon>Fungi</taxon>
        <taxon>Dikarya</taxon>
        <taxon>Basidiomycota</taxon>
        <taxon>Agaricomycotina</taxon>
        <taxon>Agaricomycetes</taxon>
        <taxon>Polyporales</taxon>
        <taxon>Sparassidaceae</taxon>
        <taxon>Sparassis</taxon>
    </lineage>
</organism>
<dbReference type="InParanoid" id="A0A401GZD5"/>
<comment type="caution">
    <text evidence="2">The sequence shown here is derived from an EMBL/GenBank/DDBJ whole genome shotgun (WGS) entry which is preliminary data.</text>
</comment>
<dbReference type="STRING" id="139825.A0A401GZD5"/>
<proteinExistence type="predicted"/>
<dbReference type="EMBL" id="BFAD01000011">
    <property type="protein sequence ID" value="GBE87512.1"/>
    <property type="molecule type" value="Genomic_DNA"/>
</dbReference>
<reference evidence="2 3" key="1">
    <citation type="journal article" date="2018" name="Sci. Rep.">
        <title>Genome sequence of the cauliflower mushroom Sparassis crispa (Hanabiratake) and its association with beneficial usage.</title>
        <authorList>
            <person name="Kiyama R."/>
            <person name="Furutani Y."/>
            <person name="Kawaguchi K."/>
            <person name="Nakanishi T."/>
        </authorList>
    </citation>
    <scope>NUCLEOTIDE SEQUENCE [LARGE SCALE GENOMIC DNA]</scope>
</reference>
<evidence type="ECO:0000256" key="1">
    <source>
        <dbReference type="SAM" id="MobiDB-lite"/>
    </source>
</evidence>
<protein>
    <submittedName>
        <fullName evidence="2">Uncharacterized protein</fullName>
    </submittedName>
</protein>
<gene>
    <name evidence="2" type="ORF">SCP_1101890</name>
</gene>
<evidence type="ECO:0000313" key="3">
    <source>
        <dbReference type="Proteomes" id="UP000287166"/>
    </source>
</evidence>
<dbReference type="OrthoDB" id="2369050at2759"/>